<organism evidence="1 2">
    <name type="scientific">Hygrophoropsis aurantiaca</name>
    <dbReference type="NCBI Taxonomy" id="72124"/>
    <lineage>
        <taxon>Eukaryota</taxon>
        <taxon>Fungi</taxon>
        <taxon>Dikarya</taxon>
        <taxon>Basidiomycota</taxon>
        <taxon>Agaricomycotina</taxon>
        <taxon>Agaricomycetes</taxon>
        <taxon>Agaricomycetidae</taxon>
        <taxon>Boletales</taxon>
        <taxon>Coniophorineae</taxon>
        <taxon>Hygrophoropsidaceae</taxon>
        <taxon>Hygrophoropsis</taxon>
    </lineage>
</organism>
<reference evidence="1" key="1">
    <citation type="journal article" date="2021" name="New Phytol.">
        <title>Evolutionary innovations through gain and loss of genes in the ectomycorrhizal Boletales.</title>
        <authorList>
            <person name="Wu G."/>
            <person name="Miyauchi S."/>
            <person name="Morin E."/>
            <person name="Kuo A."/>
            <person name="Drula E."/>
            <person name="Varga T."/>
            <person name="Kohler A."/>
            <person name="Feng B."/>
            <person name="Cao Y."/>
            <person name="Lipzen A."/>
            <person name="Daum C."/>
            <person name="Hundley H."/>
            <person name="Pangilinan J."/>
            <person name="Johnson J."/>
            <person name="Barry K."/>
            <person name="LaButti K."/>
            <person name="Ng V."/>
            <person name="Ahrendt S."/>
            <person name="Min B."/>
            <person name="Choi I.G."/>
            <person name="Park H."/>
            <person name="Plett J.M."/>
            <person name="Magnuson J."/>
            <person name="Spatafora J.W."/>
            <person name="Nagy L.G."/>
            <person name="Henrissat B."/>
            <person name="Grigoriev I.V."/>
            <person name="Yang Z.L."/>
            <person name="Xu J."/>
            <person name="Martin F.M."/>
        </authorList>
    </citation>
    <scope>NUCLEOTIDE SEQUENCE</scope>
    <source>
        <strain evidence="1">ATCC 28755</strain>
    </source>
</reference>
<proteinExistence type="predicted"/>
<protein>
    <submittedName>
        <fullName evidence="1">Uncharacterized protein</fullName>
    </submittedName>
</protein>
<dbReference type="EMBL" id="MU267600">
    <property type="protein sequence ID" value="KAH7915433.1"/>
    <property type="molecule type" value="Genomic_DNA"/>
</dbReference>
<name>A0ACB8ARN2_9AGAM</name>
<keyword evidence="2" id="KW-1185">Reference proteome</keyword>
<sequence length="1039" mass="110587">MGQTSSRNRRQEPRRSVTFPSAPESQQTQQDDVLDRADTLPIRTDEEPSSSIAANKRSRRVSMPKRLLDALHSKPSGTSRNRTASTVSAATVQSQSSRRRWRLSRRWSKAPEDLALHDASPDVVPTVEEDAEETRTNVDDPQPSGSAPSGKGKMRESQDQDNHAADNVEESSDLPSAIVTTPPSTSGDPNETASGTSIAPIDSSENIVRSDSQEASLAARTASLRRRFTYVSPFEADDDEVVIQPTMESQRPTSSIDNNAQLPHTSPSPPAAPPTQAPGRQFPPPGTLVVVQGVVHTTDVTRPSEGNATTQSESVPPSRRRASSTPRPSTPAEERNSVRNRLSAFVPRPSSMLSTLSSSPATDSTSQPLNMVNTELSDSSSNTELGQTNESSTRNTTPPVDNTTSTGPSNTDLTSNSLSPSSIDVLGTLLSVAAAATAASLLTGSSEPIFSSGLAPPAARPTPNFAVPGVFNNGDRPLSPTPTAGLGVGSVGFSGLGTPDATTGNPRDRMRQVWSSLRDRLGLRGPGIPGTRVEETDPAVRTRPDGTPMDAREIMLAEMARAFNLGLGLNNPPQAVSGDSATNPTAASTSPQEARPSNLQVNNETTPPSLPPPDSFERFLIDLQADLRIALTQEAPPTGPSADSSAQSAAALPQVNIVPSHAADLEVASIASGAYDTAVEDMDDDEPPPLADISDSEDEDAEDEDEDADMDLPPLADRTPRATHDGDLGSIPVPAFTAGSTSRTEHRPGGGINWWRMYRFPAITSPQGPGPQNGAPANTPSAMNASVPTMSGISTETAPSDQRPNIVVPVIVVGLQSVNTGQHAHGHGQAGENRDFGEPNESDPMDFDGWNPGENPSDTPQNPQDRRWHARATNALRNLRRARRPARQATADSPGSRTFMIYVIGGYYPPDHQIITAGDLDSFEALWDLAELLGQVKPPTASKEEIDRSGLEVIKPSSLQQYEQEKKISSNCVDKCLICLDDYMPEEDIRVLGCKHGFHKTCVDRWLETGRNNCPACRSKGVGNDNLGAGSDLPTAFPS</sequence>
<gene>
    <name evidence="1" type="ORF">BJ138DRAFT_1109648</name>
</gene>
<comment type="caution">
    <text evidence="1">The sequence shown here is derived from an EMBL/GenBank/DDBJ whole genome shotgun (WGS) entry which is preliminary data.</text>
</comment>
<accession>A0ACB8ARN2</accession>
<dbReference type="Proteomes" id="UP000790377">
    <property type="component" value="Unassembled WGS sequence"/>
</dbReference>
<evidence type="ECO:0000313" key="1">
    <source>
        <dbReference type="EMBL" id="KAH7915433.1"/>
    </source>
</evidence>
<evidence type="ECO:0000313" key="2">
    <source>
        <dbReference type="Proteomes" id="UP000790377"/>
    </source>
</evidence>